<dbReference type="Proteomes" id="UP000313645">
    <property type="component" value="Unassembled WGS sequence"/>
</dbReference>
<keyword evidence="3" id="KW-1185">Reference proteome</keyword>
<reference evidence="2 3" key="1">
    <citation type="submission" date="2019-02" db="EMBL/GenBank/DDBJ databases">
        <title>Marinobacter halodurans sp. nov., a marine bacterium isolated from sea tidal flat.</title>
        <authorList>
            <person name="Yoo Y."/>
            <person name="Lee D.W."/>
            <person name="Kim B.S."/>
            <person name="Kim J.-J."/>
        </authorList>
    </citation>
    <scope>NUCLEOTIDE SEQUENCE [LARGE SCALE GENOMIC DNA]</scope>
    <source>
        <strain evidence="2 3">YJ-S3-2</strain>
    </source>
</reference>
<evidence type="ECO:0000313" key="2">
    <source>
        <dbReference type="EMBL" id="TBW57381.1"/>
    </source>
</evidence>
<name>A0ABY1ZRB7_9GAMM</name>
<evidence type="ECO:0000256" key="1">
    <source>
        <dbReference type="SAM" id="Phobius"/>
    </source>
</evidence>
<sequence length="179" mass="19301">MSEPNESSPHSAISKHNPNTSTAWGFLELLGIGVGAANLPLGLMMIVGSYVAQAVTYKQRQSEVVMPDSWLQQVSDSPEVSRKGLAHLAKCLDRKGFVSVKDAVVWAEIEKTEADKERRQKDRQGRLEGSGAAALLSRAQRDCSSLLGDINVDAALASVSDATRKTRELGARIAGSLRR</sequence>
<comment type="caution">
    <text evidence="2">The sequence shown here is derived from an EMBL/GenBank/DDBJ whole genome shotgun (WGS) entry which is preliminary data.</text>
</comment>
<proteinExistence type="predicted"/>
<keyword evidence="1" id="KW-0812">Transmembrane</keyword>
<protein>
    <submittedName>
        <fullName evidence="2">Uncharacterized protein</fullName>
    </submittedName>
</protein>
<keyword evidence="1" id="KW-0472">Membrane</keyword>
<feature type="transmembrane region" description="Helical" evidence="1">
    <location>
        <begin position="29"/>
        <end position="52"/>
    </location>
</feature>
<evidence type="ECO:0000313" key="3">
    <source>
        <dbReference type="Proteomes" id="UP000313645"/>
    </source>
</evidence>
<gene>
    <name evidence="2" type="ORF">EZI54_06910</name>
</gene>
<dbReference type="EMBL" id="SJDL01000008">
    <property type="protein sequence ID" value="TBW57381.1"/>
    <property type="molecule type" value="Genomic_DNA"/>
</dbReference>
<organism evidence="2 3">
    <name type="scientific">Marinobacter halodurans</name>
    <dbReference type="NCBI Taxonomy" id="2528979"/>
    <lineage>
        <taxon>Bacteria</taxon>
        <taxon>Pseudomonadati</taxon>
        <taxon>Pseudomonadota</taxon>
        <taxon>Gammaproteobacteria</taxon>
        <taxon>Pseudomonadales</taxon>
        <taxon>Marinobacteraceae</taxon>
        <taxon>Marinobacter</taxon>
    </lineage>
</organism>
<dbReference type="RefSeq" id="WP_131480383.1">
    <property type="nucleotide sequence ID" value="NZ_SJDL01000008.1"/>
</dbReference>
<keyword evidence="1" id="KW-1133">Transmembrane helix</keyword>
<accession>A0ABY1ZRB7</accession>